<feature type="coiled-coil region" evidence="1">
    <location>
        <begin position="886"/>
        <end position="991"/>
    </location>
</feature>
<organism evidence="3 4">
    <name type="scientific">Cyclostephanos tholiformis</name>
    <dbReference type="NCBI Taxonomy" id="382380"/>
    <lineage>
        <taxon>Eukaryota</taxon>
        <taxon>Sar</taxon>
        <taxon>Stramenopiles</taxon>
        <taxon>Ochrophyta</taxon>
        <taxon>Bacillariophyta</taxon>
        <taxon>Coscinodiscophyceae</taxon>
        <taxon>Thalassiosirophycidae</taxon>
        <taxon>Stephanodiscales</taxon>
        <taxon>Stephanodiscaceae</taxon>
        <taxon>Cyclostephanos</taxon>
    </lineage>
</organism>
<evidence type="ECO:0000256" key="2">
    <source>
        <dbReference type="SAM" id="MobiDB-lite"/>
    </source>
</evidence>
<comment type="caution">
    <text evidence="3">The sequence shown here is derived from an EMBL/GenBank/DDBJ whole genome shotgun (WGS) entry which is preliminary data.</text>
</comment>
<feature type="region of interest" description="Disordered" evidence="2">
    <location>
        <begin position="207"/>
        <end position="232"/>
    </location>
</feature>
<feature type="compositionally biased region" description="Polar residues" evidence="2">
    <location>
        <begin position="498"/>
        <end position="513"/>
    </location>
</feature>
<reference evidence="3 4" key="1">
    <citation type="submission" date="2024-10" db="EMBL/GenBank/DDBJ databases">
        <title>Updated reference genomes for cyclostephanoid diatoms.</title>
        <authorList>
            <person name="Roberts W.R."/>
            <person name="Alverson A.J."/>
        </authorList>
    </citation>
    <scope>NUCLEOTIDE SEQUENCE [LARGE SCALE GENOMIC DNA]</scope>
    <source>
        <strain evidence="3 4">AJA228-03</strain>
    </source>
</reference>
<feature type="coiled-coil region" evidence="1">
    <location>
        <begin position="1758"/>
        <end position="1831"/>
    </location>
</feature>
<feature type="compositionally biased region" description="Low complexity" evidence="2">
    <location>
        <begin position="1"/>
        <end position="27"/>
    </location>
</feature>
<feature type="compositionally biased region" description="Basic and acidic residues" evidence="2">
    <location>
        <begin position="261"/>
        <end position="271"/>
    </location>
</feature>
<accession>A0ABD3SBF2</accession>
<protein>
    <submittedName>
        <fullName evidence="3">Uncharacterized protein</fullName>
    </submittedName>
</protein>
<feature type="coiled-coil region" evidence="1">
    <location>
        <begin position="1384"/>
        <end position="1478"/>
    </location>
</feature>
<feature type="region of interest" description="Disordered" evidence="2">
    <location>
        <begin position="1"/>
        <end position="101"/>
    </location>
</feature>
<name>A0ABD3SBF2_9STRA</name>
<feature type="coiled-coil region" evidence="1">
    <location>
        <begin position="1143"/>
        <end position="1170"/>
    </location>
</feature>
<sequence length="2039" mass="231366">MSVIPRTSLSSSRSRSQPPRPASSSSSTRQTVALRESRSSADDAIHLPRATLASPSSSAPMIARDLSRSRFRPPLAPDNRPLLTTLQRTTKGSDGSGGTSRGYLAPYYGTWNDGCNNGEEEDEEEEGKGEGDSGSIKSKVSDKSSSSREGLLSRASRKIRKRISSVGAGAGGRKIDKLKKETARTRQLWHVADGRDDCIVPLSSSSAAATNGSAAGGPCGATREGRDPSPSRIQIDAYSTYSEGIAEEGRRPQQQWHHFRRQSDGHREGKDGLLILPSLDTHFNHIDLGDGDVVDDLSDSTHDASTLTTTFTPSFSYGGDTGAGGDSHPSTSTPPLWQRAERYLATPPTAVSNHKEDGRGEPYCDIGGSQRDCNGSSLFLQEQVQSFPRHLELQQEPLHVRQQPCLQDHQQLPSLSSSSSLSIDVRGQYPQFKDKEMRDQRLAAKQVMQDKEERTLEDVSTWSNQWRKQSEQLRAEDFSQNHVNKIKNGIADNDNDDSGSIATDHGSNSLAKNNNDKIDEVKGSDIVLSELQHMKEKLSEQEEQMERKVFVLELELRKQEKELKDMGRRDEKIMTKEADYVLQLTADLEAYKGECASYRNRILDKEREVANMETLLYEGRKKILSLETENKMLLNIIDDSVCRSTDVEQTREKELTAYKEQCNKYREQVLELTRKALISEEALEATGQMASAHEVEKKSLIAQLERLTSSINVHENQNESLRTTLENEESKKKMLKAEMSTLKSVCLAAQADVVDAKHKADEDKKLISILESENADLLQQLNASKMSLEKLQVVANRCDQVEEENNLLRKRNGDLSAKQIEMSKEINDARSLASNTNRLQKLVSDNESYISKLQDDLSKARAEHLESLQNAQCKYSDEIDLITKNLTCEKESRRMAEEKSTELENKLLSMERELSDLRNVGIHQTKAQDDHIMKLMQHADDLRKKNMECREEYASLKREMSGQLHASECIIKELKSKITLLEGENANMSDNLAIVNAELMLSRESKMKEVDDLMRIVRDKDCLILTLKSNISEIDAVKANDTGRLTGIIQRLEHELEGVISSNTLLKKQLYKIKNHSLDVLNSVRIEKMNLLSDVQDLILTQRVSLMKKAEEMASDYGRKVESRKLEHTMRHSVAMSAIHSKKKDVECLLRTENEKNNDLEKSLENMRMANQALVDILNIACLKLSAKNKDLLIDAIDKILLDQSDKIIEVRTLEADLKSLAAHNVHLECEKVNLSNKLDYEENKVKELESDLDKNRNESMVHMAELTLLQQKLDTFRNESECVQNQMRDAFDKDRRSQDKIVEEALFCQQDLRSKLDALTENIAVRDSQLLELQTKIDESMQERGDLYEKYQDSRDQIASLLDKSLKSKDHANYLMTHYMEIEDDLRRQLQLVQGEKESLDRKLKIVQRESDRLMANFCSEKHALTSALESKEDVLLKLEEQIEDLRKREKESQQSMDELNKEVLRLKQGNKELNEQYGIVCSERNELYVKAEQLLLSLEKSAPKKDATMNELNSTIIDSVNTHQNLVDNMETLQDNIHRITADREHLSYTVGVMESYHEANYATIKKLTISLEEERSIHNSKLEVLLGEMNEMANEKDALVQQIKDVTSEMEELKSRNEEQIRMMELSIEAEKLVHDNALAELQSVFDSELEHHRLKATELKEEIKKLHETISKQGLRISQLKNAVKDSIKEALRLGSKVTIEQAKLMEVNQAISSFEEENFKLKLSLQQSQSGVDGIATVQSSHELEQPDLKLSLEKLVLEKQRLESQLSDKESTMIKTMNTLNHLQLKLAKAEQERDAQSKTADAEIASLKSELSLLENKLLKEEECLMSHIVALKEDCGGCDGNDHLYRELLSKLDDREFHYNSRINSMVIYIDSLNDEIKSLTEENDRLSLAYEGIIADNESLVVEKNMLALANEHILSVKECDDLSVKSGASRTYRLNRTATELETTILAIKKYHSSTVKRLRGELDETRSRLKMYQRKVKELSGLIEENAFVIESLHRKLRGKKCAQNSAATPLPMTEQVSTKGERLRSID</sequence>
<feature type="region of interest" description="Disordered" evidence="2">
    <location>
        <begin position="488"/>
        <end position="517"/>
    </location>
</feature>
<feature type="region of interest" description="Disordered" evidence="2">
    <location>
        <begin position="247"/>
        <end position="272"/>
    </location>
</feature>
<feature type="compositionally biased region" description="Low complexity" evidence="2">
    <location>
        <begin position="307"/>
        <end position="316"/>
    </location>
</feature>
<keyword evidence="4" id="KW-1185">Reference proteome</keyword>
<evidence type="ECO:0000313" key="4">
    <source>
        <dbReference type="Proteomes" id="UP001530377"/>
    </source>
</evidence>
<feature type="region of interest" description="Disordered" evidence="2">
    <location>
        <begin position="307"/>
        <end position="335"/>
    </location>
</feature>
<feature type="coiled-coil region" evidence="1">
    <location>
        <begin position="1966"/>
        <end position="1993"/>
    </location>
</feature>
<feature type="compositionally biased region" description="Basic and acidic residues" evidence="2">
    <location>
        <begin position="35"/>
        <end position="46"/>
    </location>
</feature>
<keyword evidence="1" id="KW-0175">Coiled coil</keyword>
<feature type="coiled-coil region" evidence="1">
    <location>
        <begin position="648"/>
        <end position="818"/>
    </location>
</feature>
<feature type="coiled-coil region" evidence="1">
    <location>
        <begin position="1211"/>
        <end position="1287"/>
    </location>
</feature>
<feature type="region of interest" description="Disordered" evidence="2">
    <location>
        <begin position="114"/>
        <end position="173"/>
    </location>
</feature>
<feature type="coiled-coil region" evidence="1">
    <location>
        <begin position="524"/>
        <end position="615"/>
    </location>
</feature>
<dbReference type="EMBL" id="JALLPB020000082">
    <property type="protein sequence ID" value="KAL3821840.1"/>
    <property type="molecule type" value="Genomic_DNA"/>
</dbReference>
<feature type="coiled-coil region" evidence="1">
    <location>
        <begin position="1585"/>
        <end position="1626"/>
    </location>
</feature>
<feature type="compositionally biased region" description="Acidic residues" evidence="2">
    <location>
        <begin position="118"/>
        <end position="127"/>
    </location>
</feature>
<evidence type="ECO:0000313" key="3">
    <source>
        <dbReference type="EMBL" id="KAL3821840.1"/>
    </source>
</evidence>
<proteinExistence type="predicted"/>
<gene>
    <name evidence="3" type="ORF">ACHAXA_002593</name>
</gene>
<dbReference type="Proteomes" id="UP001530377">
    <property type="component" value="Unassembled WGS sequence"/>
</dbReference>
<evidence type="ECO:0000256" key="1">
    <source>
        <dbReference type="SAM" id="Coils"/>
    </source>
</evidence>